<dbReference type="EC" id="1.8.4.11" evidence="4"/>
<dbReference type="HAMAP" id="MF_01401">
    <property type="entry name" value="MsrA"/>
    <property type="match status" value="1"/>
</dbReference>
<dbReference type="KEGG" id="lfp:Y981_02875"/>
<dbReference type="PANTHER" id="PTHR43774:SF1">
    <property type="entry name" value="PEPTIDE METHIONINE SULFOXIDE REDUCTASE MSRA 2"/>
    <property type="match status" value="1"/>
</dbReference>
<evidence type="ECO:0000256" key="2">
    <source>
        <dbReference type="ARBA" id="ARBA00047806"/>
    </source>
</evidence>
<evidence type="ECO:0000313" key="7">
    <source>
        <dbReference type="Proteomes" id="UP000027059"/>
    </source>
</evidence>
<dbReference type="Pfam" id="PF01625">
    <property type="entry name" value="PMSR"/>
    <property type="match status" value="1"/>
</dbReference>
<dbReference type="Gene3D" id="3.30.1060.10">
    <property type="entry name" value="Peptide methionine sulphoxide reductase MsrA"/>
    <property type="match status" value="1"/>
</dbReference>
<feature type="domain" description="Peptide methionine sulphoxide reductase MsrA" evidence="5">
    <location>
        <begin position="109"/>
        <end position="263"/>
    </location>
</feature>
<dbReference type="Proteomes" id="UP000027059">
    <property type="component" value="Chromosome"/>
</dbReference>
<proteinExistence type="inferred from homology"/>
<evidence type="ECO:0000256" key="1">
    <source>
        <dbReference type="ARBA" id="ARBA00023002"/>
    </source>
</evidence>
<dbReference type="InterPro" id="IPR036509">
    <property type="entry name" value="Met_Sox_Rdtase_MsrA_sf"/>
</dbReference>
<comment type="function">
    <text evidence="4">Has an important function as a repair enzyme for proteins that have been inactivated by oxidation. Catalyzes the reversible oxidation-reduction of methionine sulfoxide in proteins to methionine.</text>
</comment>
<accession>A0A059XNK8</accession>
<sequence length="282" mass="31728">MKQRREHLPILSTQTFAKLNAGVLFLRQRRHNPSPPLPPVLSSCWVWSQNRFTLSGGSRGTARESGIIGKSVDPSHRTWRDAATSITAVFILEETKKMDEKKQERQPETATLAGGCFWCLDAVFRKVEGVLAVESGYTGGTDPSPSYRTVCSGATGHAEAVRIRFDPDRISFQRLLDIFFTVHDPTTLNRQGADVGTQYRSEIFWHTPEQEEIARKYIEKLSGTEAVSGRKVVTALTSAGPFYPAEDYHQDYYARNTGQPYCQMVIRPKMEKFQKAFSSRSG</sequence>
<dbReference type="InterPro" id="IPR002569">
    <property type="entry name" value="Met_Sox_Rdtase_MsrA_dom"/>
</dbReference>
<dbReference type="AlphaFoldDB" id="A0A059XNK8"/>
<evidence type="ECO:0000256" key="3">
    <source>
        <dbReference type="ARBA" id="ARBA00048782"/>
    </source>
</evidence>
<comment type="catalytic activity">
    <reaction evidence="3 4">
        <text>[thioredoxin]-disulfide + L-methionine + H2O = L-methionine (S)-S-oxide + [thioredoxin]-dithiol</text>
        <dbReference type="Rhea" id="RHEA:19993"/>
        <dbReference type="Rhea" id="RHEA-COMP:10698"/>
        <dbReference type="Rhea" id="RHEA-COMP:10700"/>
        <dbReference type="ChEBI" id="CHEBI:15377"/>
        <dbReference type="ChEBI" id="CHEBI:29950"/>
        <dbReference type="ChEBI" id="CHEBI:50058"/>
        <dbReference type="ChEBI" id="CHEBI:57844"/>
        <dbReference type="ChEBI" id="CHEBI:58772"/>
        <dbReference type="EC" id="1.8.4.11"/>
    </reaction>
</comment>
<dbReference type="EMBL" id="CP007243">
    <property type="protein sequence ID" value="AIA30119.1"/>
    <property type="molecule type" value="Genomic_DNA"/>
</dbReference>
<evidence type="ECO:0000256" key="4">
    <source>
        <dbReference type="HAMAP-Rule" id="MF_01401"/>
    </source>
</evidence>
<keyword evidence="1 4" id="KW-0560">Oxidoreductase</keyword>
<comment type="catalytic activity">
    <reaction evidence="2 4">
        <text>L-methionyl-[protein] + [thioredoxin]-disulfide + H2O = L-methionyl-(S)-S-oxide-[protein] + [thioredoxin]-dithiol</text>
        <dbReference type="Rhea" id="RHEA:14217"/>
        <dbReference type="Rhea" id="RHEA-COMP:10698"/>
        <dbReference type="Rhea" id="RHEA-COMP:10700"/>
        <dbReference type="Rhea" id="RHEA-COMP:12313"/>
        <dbReference type="Rhea" id="RHEA-COMP:12315"/>
        <dbReference type="ChEBI" id="CHEBI:15377"/>
        <dbReference type="ChEBI" id="CHEBI:16044"/>
        <dbReference type="ChEBI" id="CHEBI:29950"/>
        <dbReference type="ChEBI" id="CHEBI:44120"/>
        <dbReference type="ChEBI" id="CHEBI:50058"/>
        <dbReference type="EC" id="1.8.4.11"/>
    </reaction>
</comment>
<dbReference type="GO" id="GO:0008113">
    <property type="term" value="F:peptide-methionine (S)-S-oxide reductase activity"/>
    <property type="evidence" value="ECO:0007669"/>
    <property type="project" value="UniProtKB-UniRule"/>
</dbReference>
<dbReference type="GO" id="GO:0033744">
    <property type="term" value="F:L-methionine:thioredoxin-disulfide S-oxidoreductase activity"/>
    <property type="evidence" value="ECO:0007669"/>
    <property type="project" value="RHEA"/>
</dbReference>
<comment type="similarity">
    <text evidence="4">Belongs to the MsrA Met sulfoxide reductase family.</text>
</comment>
<name>A0A059XNK8_9BACT</name>
<keyword evidence="7" id="KW-1185">Reference proteome</keyword>
<protein>
    <recommendedName>
        <fullName evidence="4">Peptide methionine sulfoxide reductase MsrA</fullName>
        <shortName evidence="4">Protein-methionine-S-oxide reductase</shortName>
        <ecNumber evidence="4">1.8.4.11</ecNumber>
    </recommendedName>
    <alternativeName>
        <fullName evidence="4">Peptide-methionine (S)-S-oxide reductase</fullName>
        <shortName evidence="4">Peptide Met(O) reductase</shortName>
    </alternativeName>
</protein>
<evidence type="ECO:0000313" key="6">
    <source>
        <dbReference type="EMBL" id="AIA30119.1"/>
    </source>
</evidence>
<gene>
    <name evidence="4" type="primary">msrA</name>
    <name evidence="6" type="ORF">Y981_02875</name>
</gene>
<dbReference type="NCBIfam" id="TIGR00401">
    <property type="entry name" value="msrA"/>
    <property type="match status" value="1"/>
</dbReference>
<dbReference type="HOGENOM" id="CLU_986238_0_0_0"/>
<dbReference type="SUPFAM" id="SSF55068">
    <property type="entry name" value="Peptide methionine sulfoxide reductase"/>
    <property type="match status" value="1"/>
</dbReference>
<feature type="active site" evidence="4">
    <location>
        <position position="116"/>
    </location>
</feature>
<organism evidence="6 7">
    <name type="scientific">Leptospirillum ferriphilum YSK</name>
    <dbReference type="NCBI Taxonomy" id="1441628"/>
    <lineage>
        <taxon>Bacteria</taxon>
        <taxon>Pseudomonadati</taxon>
        <taxon>Nitrospirota</taxon>
        <taxon>Nitrospiria</taxon>
        <taxon>Nitrospirales</taxon>
        <taxon>Nitrospiraceae</taxon>
        <taxon>Leptospirillum</taxon>
    </lineage>
</organism>
<reference evidence="6 7" key="2">
    <citation type="journal article" date="2015" name="Biomed. Res. Int.">
        <title>Effects of Arsenite Resistance on the Growth and Functional Gene Expression of Leptospirillum ferriphilum and Acidithiobacillus thiooxidans in Pure Culture and Coculture.</title>
        <authorList>
            <person name="Jiang H."/>
            <person name="Liang Y."/>
            <person name="Yin H."/>
            <person name="Xiao Y."/>
            <person name="Guo X."/>
            <person name="Xu Y."/>
            <person name="Hu Q."/>
            <person name="Liu H."/>
            <person name="Liu X."/>
        </authorList>
    </citation>
    <scope>NUCLEOTIDE SEQUENCE [LARGE SCALE GENOMIC DNA]</scope>
    <source>
        <strain evidence="6 7">YSK</strain>
    </source>
</reference>
<dbReference type="PANTHER" id="PTHR43774">
    <property type="entry name" value="PEPTIDE METHIONINE SULFOXIDE REDUCTASE"/>
    <property type="match status" value="1"/>
</dbReference>
<evidence type="ECO:0000259" key="5">
    <source>
        <dbReference type="Pfam" id="PF01625"/>
    </source>
</evidence>
<reference evidence="7" key="1">
    <citation type="submission" date="2014-02" db="EMBL/GenBank/DDBJ databases">
        <title>Complete genome sequence and comparative genomic analysis of the nitrogen-fixing bacterium Leptospirillum ferriphilum YSK.</title>
        <authorList>
            <person name="Guo X."/>
            <person name="Yin H."/>
            <person name="Liang Y."/>
            <person name="Hu Q."/>
            <person name="Ma L."/>
            <person name="Xiao Y."/>
            <person name="Zhang X."/>
            <person name="Qiu G."/>
            <person name="Liu X."/>
        </authorList>
    </citation>
    <scope>NUCLEOTIDE SEQUENCE [LARGE SCALE GENOMIC DNA]</scope>
    <source>
        <strain evidence="7">YSK</strain>
    </source>
</reference>